<dbReference type="RefSeq" id="WP_102134818.1">
    <property type="nucleotide sequence ID" value="NZ_CZVW01000001.1"/>
</dbReference>
<dbReference type="Gene3D" id="3.30.70.20">
    <property type="match status" value="2"/>
</dbReference>
<dbReference type="EMBL" id="CZVW01000001">
    <property type="protein sequence ID" value="CUS95811.1"/>
    <property type="molecule type" value="Genomic_DNA"/>
</dbReference>
<dbReference type="PROSITE" id="PS00198">
    <property type="entry name" value="4FE4S_FER_1"/>
    <property type="match status" value="2"/>
</dbReference>
<dbReference type="PANTHER" id="PTHR42859:SF10">
    <property type="entry name" value="DIMETHYLSULFOXIDE REDUCTASE CHAIN B"/>
    <property type="match status" value="1"/>
</dbReference>
<dbReference type="InterPro" id="IPR017900">
    <property type="entry name" value="4Fe4S_Fe_S_CS"/>
</dbReference>
<evidence type="ECO:0000256" key="5">
    <source>
        <dbReference type="ARBA" id="ARBA00023004"/>
    </source>
</evidence>
<feature type="domain" description="4Fe-4S ferredoxin-type" evidence="7">
    <location>
        <begin position="84"/>
        <end position="113"/>
    </location>
</feature>
<dbReference type="SUPFAM" id="SSF54862">
    <property type="entry name" value="4Fe-4S ferredoxins"/>
    <property type="match status" value="1"/>
</dbReference>
<keyword evidence="4" id="KW-0249">Electron transport</keyword>
<dbReference type="PANTHER" id="PTHR42859">
    <property type="entry name" value="OXIDOREDUCTASE"/>
    <property type="match status" value="1"/>
</dbReference>
<dbReference type="InterPro" id="IPR050294">
    <property type="entry name" value="RnfB_subfamily"/>
</dbReference>
<keyword evidence="3" id="KW-0479">Metal-binding</keyword>
<dbReference type="Pfam" id="PF00037">
    <property type="entry name" value="Fer4"/>
    <property type="match status" value="1"/>
</dbReference>
<name>A0A0N7MVG9_9BACT</name>
<evidence type="ECO:0000313" key="9">
    <source>
        <dbReference type="Proteomes" id="UP000199197"/>
    </source>
</evidence>
<evidence type="ECO:0000256" key="6">
    <source>
        <dbReference type="ARBA" id="ARBA00023014"/>
    </source>
</evidence>
<evidence type="ECO:0000256" key="1">
    <source>
        <dbReference type="ARBA" id="ARBA00022448"/>
    </source>
</evidence>
<sequence length="116" mass="12834">MSQSQINETPQKTVRKKKVKLVAVVNPVGCTGCEVCIEFCPVDCIYKVKGPEFIDSFNGVKSTTLEILRQNLSNGVNPFSNVNGIVIVDEDICIGCKLCAKYCPWETIDMVQKDSE</sequence>
<dbReference type="PROSITE" id="PS51379">
    <property type="entry name" value="4FE4S_FER_2"/>
    <property type="match status" value="2"/>
</dbReference>
<evidence type="ECO:0000256" key="4">
    <source>
        <dbReference type="ARBA" id="ARBA00022982"/>
    </source>
</evidence>
<evidence type="ECO:0000259" key="7">
    <source>
        <dbReference type="PROSITE" id="PS51379"/>
    </source>
</evidence>
<keyword evidence="9" id="KW-1185">Reference proteome</keyword>
<keyword evidence="2" id="KW-0004">4Fe-4S</keyword>
<evidence type="ECO:0000256" key="2">
    <source>
        <dbReference type="ARBA" id="ARBA00022485"/>
    </source>
</evidence>
<organism evidence="8 9">
    <name type="scientific">Candidatus Chryseopegocella kryptomonas</name>
    <dbReference type="NCBI Taxonomy" id="1633643"/>
    <lineage>
        <taxon>Bacteria</taxon>
        <taxon>Pseudomonadati</taxon>
        <taxon>Candidatus Kryptoniota</taxon>
        <taxon>Candidatus Chryseopegocella</taxon>
    </lineage>
</organism>
<protein>
    <submittedName>
        <fullName evidence="8">4Fe-4S binding domain-containing protein</fullName>
    </submittedName>
</protein>
<gene>
    <name evidence="8" type="ORF">JGI23_00005</name>
</gene>
<dbReference type="Proteomes" id="UP000199197">
    <property type="component" value="Unassembled WGS sequence"/>
</dbReference>
<dbReference type="InterPro" id="IPR017896">
    <property type="entry name" value="4Fe4S_Fe-S-bd"/>
</dbReference>
<dbReference type="AlphaFoldDB" id="A0A0N7MVG9"/>
<evidence type="ECO:0000313" key="8">
    <source>
        <dbReference type="EMBL" id="CUS95811.1"/>
    </source>
</evidence>
<keyword evidence="1" id="KW-0813">Transport</keyword>
<keyword evidence="6" id="KW-0411">Iron-sulfur</keyword>
<keyword evidence="5" id="KW-0408">Iron</keyword>
<reference evidence="9" key="1">
    <citation type="submission" date="2015-11" db="EMBL/GenBank/DDBJ databases">
        <authorList>
            <person name="Varghese N."/>
        </authorList>
    </citation>
    <scope>NUCLEOTIDE SEQUENCE [LARGE SCALE GENOMIC DNA]</scope>
    <source>
        <strain evidence="9">JGI-23</strain>
    </source>
</reference>
<evidence type="ECO:0000256" key="3">
    <source>
        <dbReference type="ARBA" id="ARBA00022723"/>
    </source>
</evidence>
<proteinExistence type="predicted"/>
<dbReference type="GO" id="GO:0051539">
    <property type="term" value="F:4 iron, 4 sulfur cluster binding"/>
    <property type="evidence" value="ECO:0007669"/>
    <property type="project" value="UniProtKB-KW"/>
</dbReference>
<dbReference type="Pfam" id="PF12800">
    <property type="entry name" value="Fer4_4"/>
    <property type="match status" value="1"/>
</dbReference>
<dbReference type="GO" id="GO:0046872">
    <property type="term" value="F:metal ion binding"/>
    <property type="evidence" value="ECO:0007669"/>
    <property type="project" value="UniProtKB-KW"/>
</dbReference>
<accession>A0A0N7MVG9</accession>
<feature type="domain" description="4Fe-4S ferredoxin-type" evidence="7">
    <location>
        <begin position="21"/>
        <end position="50"/>
    </location>
</feature>